<dbReference type="Proteomes" id="UP000076532">
    <property type="component" value="Unassembled WGS sequence"/>
</dbReference>
<keyword evidence="3" id="KW-1185">Reference proteome</keyword>
<evidence type="ECO:0000313" key="3">
    <source>
        <dbReference type="Proteomes" id="UP000076532"/>
    </source>
</evidence>
<dbReference type="AlphaFoldDB" id="A0A166DPP1"/>
<sequence length="61" mass="6542">MHGLRVRQSPASVRPQQPTNDTATGLGDTSPIVRKCLSWKVREKKSGQMSGGAFPGHSPGR</sequence>
<feature type="region of interest" description="Disordered" evidence="1">
    <location>
        <begin position="1"/>
        <end position="61"/>
    </location>
</feature>
<name>A0A166DPP1_9AGAM</name>
<feature type="compositionally biased region" description="Polar residues" evidence="1">
    <location>
        <begin position="9"/>
        <end position="23"/>
    </location>
</feature>
<organism evidence="2 3">
    <name type="scientific">Athelia psychrophila</name>
    <dbReference type="NCBI Taxonomy" id="1759441"/>
    <lineage>
        <taxon>Eukaryota</taxon>
        <taxon>Fungi</taxon>
        <taxon>Dikarya</taxon>
        <taxon>Basidiomycota</taxon>
        <taxon>Agaricomycotina</taxon>
        <taxon>Agaricomycetes</taxon>
        <taxon>Agaricomycetidae</taxon>
        <taxon>Atheliales</taxon>
        <taxon>Atheliaceae</taxon>
        <taxon>Athelia</taxon>
    </lineage>
</organism>
<protein>
    <submittedName>
        <fullName evidence="2">Uncharacterized protein</fullName>
    </submittedName>
</protein>
<evidence type="ECO:0000313" key="2">
    <source>
        <dbReference type="EMBL" id="KZP14940.1"/>
    </source>
</evidence>
<evidence type="ECO:0000256" key="1">
    <source>
        <dbReference type="SAM" id="MobiDB-lite"/>
    </source>
</evidence>
<accession>A0A166DPP1</accession>
<proteinExistence type="predicted"/>
<dbReference type="EMBL" id="KV417610">
    <property type="protein sequence ID" value="KZP14940.1"/>
    <property type="molecule type" value="Genomic_DNA"/>
</dbReference>
<reference evidence="2 3" key="1">
    <citation type="journal article" date="2016" name="Mol. Biol. Evol.">
        <title>Comparative Genomics of Early-Diverging Mushroom-Forming Fungi Provides Insights into the Origins of Lignocellulose Decay Capabilities.</title>
        <authorList>
            <person name="Nagy L.G."/>
            <person name="Riley R."/>
            <person name="Tritt A."/>
            <person name="Adam C."/>
            <person name="Daum C."/>
            <person name="Floudas D."/>
            <person name="Sun H."/>
            <person name="Yadav J.S."/>
            <person name="Pangilinan J."/>
            <person name="Larsson K.H."/>
            <person name="Matsuura K."/>
            <person name="Barry K."/>
            <person name="Labutti K."/>
            <person name="Kuo R."/>
            <person name="Ohm R.A."/>
            <person name="Bhattacharya S.S."/>
            <person name="Shirouzu T."/>
            <person name="Yoshinaga Y."/>
            <person name="Martin F.M."/>
            <person name="Grigoriev I.V."/>
            <person name="Hibbett D.S."/>
        </authorList>
    </citation>
    <scope>NUCLEOTIDE SEQUENCE [LARGE SCALE GENOMIC DNA]</scope>
    <source>
        <strain evidence="2 3">CBS 109695</strain>
    </source>
</reference>
<gene>
    <name evidence="2" type="ORF">FIBSPDRAFT_867745</name>
</gene>
<feature type="non-terminal residue" evidence="2">
    <location>
        <position position="61"/>
    </location>
</feature>